<keyword evidence="4 6" id="KW-1133">Transmembrane helix</keyword>
<dbReference type="GO" id="GO:0048280">
    <property type="term" value="P:vesicle fusion with Golgi apparatus"/>
    <property type="evidence" value="ECO:0007669"/>
    <property type="project" value="TreeGrafter"/>
</dbReference>
<dbReference type="PANTHER" id="PTHR21236">
    <property type="entry name" value="GOLGI MEMBRANE PROTEIN YIP1"/>
    <property type="match status" value="1"/>
</dbReference>
<gene>
    <name evidence="9" type="ORF">M427DRAFT_104551</name>
</gene>
<keyword evidence="5 6" id="KW-0472">Membrane</keyword>
<dbReference type="AlphaFoldDB" id="A0A138ZZK8"/>
<evidence type="ECO:0000256" key="4">
    <source>
        <dbReference type="ARBA" id="ARBA00022989"/>
    </source>
</evidence>
<dbReference type="InterPro" id="IPR006977">
    <property type="entry name" value="Yip1_dom"/>
</dbReference>
<feature type="transmembrane region" description="Helical" evidence="6">
    <location>
        <begin position="221"/>
        <end position="241"/>
    </location>
</feature>
<dbReference type="OMA" id="SYGYFHG"/>
<feature type="transmembrane region" description="Helical" evidence="6">
    <location>
        <begin position="277"/>
        <end position="297"/>
    </location>
</feature>
<evidence type="ECO:0000259" key="8">
    <source>
        <dbReference type="Pfam" id="PF04893"/>
    </source>
</evidence>
<evidence type="ECO:0000313" key="10">
    <source>
        <dbReference type="Proteomes" id="UP000070544"/>
    </source>
</evidence>
<dbReference type="Pfam" id="PF04893">
    <property type="entry name" value="Yip1"/>
    <property type="match status" value="1"/>
</dbReference>
<feature type="region of interest" description="Disordered" evidence="7">
    <location>
        <begin position="1"/>
        <end position="104"/>
    </location>
</feature>
<dbReference type="GO" id="GO:0005802">
    <property type="term" value="C:trans-Golgi network"/>
    <property type="evidence" value="ECO:0007669"/>
    <property type="project" value="TreeGrafter"/>
</dbReference>
<evidence type="ECO:0000256" key="1">
    <source>
        <dbReference type="ARBA" id="ARBA00004141"/>
    </source>
</evidence>
<dbReference type="GO" id="GO:0000139">
    <property type="term" value="C:Golgi membrane"/>
    <property type="evidence" value="ECO:0007669"/>
    <property type="project" value="UniProtKB-SubCell"/>
</dbReference>
<evidence type="ECO:0000256" key="2">
    <source>
        <dbReference type="ARBA" id="ARBA00010596"/>
    </source>
</evidence>
<keyword evidence="3 6" id="KW-0812">Transmembrane</keyword>
<feature type="compositionally biased region" description="Low complexity" evidence="7">
    <location>
        <begin position="16"/>
        <end position="50"/>
    </location>
</feature>
<evidence type="ECO:0000256" key="5">
    <source>
        <dbReference type="ARBA" id="ARBA00023136"/>
    </source>
</evidence>
<dbReference type="GO" id="GO:0006888">
    <property type="term" value="P:endoplasmic reticulum to Golgi vesicle-mediated transport"/>
    <property type="evidence" value="ECO:0007669"/>
    <property type="project" value="InterPro"/>
</dbReference>
<dbReference type="Proteomes" id="UP000070544">
    <property type="component" value="Unassembled WGS sequence"/>
</dbReference>
<evidence type="ECO:0000313" key="9">
    <source>
        <dbReference type="EMBL" id="KXS09947.1"/>
    </source>
</evidence>
<feature type="transmembrane region" description="Helical" evidence="6">
    <location>
        <begin position="309"/>
        <end position="326"/>
    </location>
</feature>
<keyword evidence="10" id="KW-1185">Reference proteome</keyword>
<feature type="compositionally biased region" description="Polar residues" evidence="7">
    <location>
        <begin position="77"/>
        <end position="87"/>
    </location>
</feature>
<comment type="similarity">
    <text evidence="2 6">Belongs to the YIP1 family.</text>
</comment>
<evidence type="ECO:0000256" key="3">
    <source>
        <dbReference type="ARBA" id="ARBA00022692"/>
    </source>
</evidence>
<feature type="domain" description="Yip1" evidence="8">
    <location>
        <begin position="189"/>
        <end position="323"/>
    </location>
</feature>
<dbReference type="EMBL" id="KQ965842">
    <property type="protein sequence ID" value="KXS09947.1"/>
    <property type="molecule type" value="Genomic_DNA"/>
</dbReference>
<evidence type="ECO:0000256" key="7">
    <source>
        <dbReference type="SAM" id="MobiDB-lite"/>
    </source>
</evidence>
<dbReference type="PANTHER" id="PTHR21236:SF2">
    <property type="entry name" value="PROTEIN YIPF"/>
    <property type="match status" value="1"/>
</dbReference>
<sequence>MSRSSFEGGQHPVLFGSGSLYSQGGQGPSPAGSVSSQHQPSSAASSAYGSAYGGGNPAQRKRGGQNFGGPALGGNASGDSLQFYNYSQPPPNQNGPASGSYTSSVYGAQPSSSSAYGQYSASSYSRGFEDSRYGNGSVAPDAITVDWKAAFGTGGFADEPPLLEELGINFSHIRSKTLAVLNPLRPLDQEILEDADLAGPLVFCLLFGGALLLSGRIHFGYIYGVGITGVASLYLLLNLMSDRGAEFSRTASVLGYCLLPMVVLSFVRIVVRYGGIVAVTASLFSVAWCTYSASTMFVKGLGMTDQRALVAYPVFLLYGIFALLAVF</sequence>
<organism evidence="9 10">
    <name type="scientific">Gonapodya prolifera (strain JEL478)</name>
    <name type="common">Monoblepharis prolifera</name>
    <dbReference type="NCBI Taxonomy" id="1344416"/>
    <lineage>
        <taxon>Eukaryota</taxon>
        <taxon>Fungi</taxon>
        <taxon>Fungi incertae sedis</taxon>
        <taxon>Chytridiomycota</taxon>
        <taxon>Chytridiomycota incertae sedis</taxon>
        <taxon>Monoblepharidomycetes</taxon>
        <taxon>Monoblepharidales</taxon>
        <taxon>Gonapodyaceae</taxon>
        <taxon>Gonapodya</taxon>
    </lineage>
</organism>
<feature type="compositionally biased region" description="Polar residues" evidence="7">
    <location>
        <begin position="94"/>
        <end position="104"/>
    </location>
</feature>
<protein>
    <recommendedName>
        <fullName evidence="6">Protein YIP</fullName>
    </recommendedName>
</protein>
<comment type="subcellular location">
    <subcellularLocation>
        <location evidence="6">Golgi apparatus membrane</location>
        <topology evidence="6">Multi-pass membrane protein</topology>
    </subcellularLocation>
    <subcellularLocation>
        <location evidence="1">Membrane</location>
        <topology evidence="1">Multi-pass membrane protein</topology>
    </subcellularLocation>
</comment>
<dbReference type="InterPro" id="IPR045231">
    <property type="entry name" value="Yip1/4-like"/>
</dbReference>
<dbReference type="STRING" id="1344416.A0A138ZZK8"/>
<reference evidence="9 10" key="1">
    <citation type="journal article" date="2015" name="Genome Biol. Evol.">
        <title>Phylogenomic analyses indicate that early fungi evolved digesting cell walls of algal ancestors of land plants.</title>
        <authorList>
            <person name="Chang Y."/>
            <person name="Wang S."/>
            <person name="Sekimoto S."/>
            <person name="Aerts A.L."/>
            <person name="Choi C."/>
            <person name="Clum A."/>
            <person name="LaButti K.M."/>
            <person name="Lindquist E.A."/>
            <person name="Yee Ngan C."/>
            <person name="Ohm R.A."/>
            <person name="Salamov A.A."/>
            <person name="Grigoriev I.V."/>
            <person name="Spatafora J.W."/>
            <person name="Berbee M.L."/>
        </authorList>
    </citation>
    <scope>NUCLEOTIDE SEQUENCE [LARGE SCALE GENOMIC DNA]</scope>
    <source>
        <strain evidence="9 10">JEL478</strain>
    </source>
</reference>
<proteinExistence type="inferred from homology"/>
<evidence type="ECO:0000256" key="6">
    <source>
        <dbReference type="RuleBase" id="RU361264"/>
    </source>
</evidence>
<dbReference type="OrthoDB" id="440385at2759"/>
<name>A0A138ZZK8_GONPJ</name>
<accession>A0A138ZZK8</accession>
<feature type="compositionally biased region" description="Gly residues" evidence="7">
    <location>
        <begin position="65"/>
        <end position="76"/>
    </location>
</feature>
<comment type="caution">
    <text evidence="6">Lacks conserved residue(s) required for the propagation of feature annotation.</text>
</comment>
<feature type="transmembrane region" description="Helical" evidence="6">
    <location>
        <begin position="253"/>
        <end position="271"/>
    </location>
</feature>